<evidence type="ECO:0000256" key="1">
    <source>
        <dbReference type="SAM" id="MobiDB-lite"/>
    </source>
</evidence>
<sequence>MEVARRNNCSSRSRSLKLLRLSETNHPPEPETRRSGRLVCTKEILQSLIWSLQTSCQSRQGSD</sequence>
<name>W6QDI5_PENRF</name>
<reference evidence="2" key="1">
    <citation type="journal article" date="2014" name="Nat. Commun.">
        <title>Multiple recent horizontal transfers of a large genomic region in cheese making fungi.</title>
        <authorList>
            <person name="Cheeseman K."/>
            <person name="Ropars J."/>
            <person name="Renault P."/>
            <person name="Dupont J."/>
            <person name="Gouzy J."/>
            <person name="Branca A."/>
            <person name="Abraham A.L."/>
            <person name="Ceppi M."/>
            <person name="Conseiller E."/>
            <person name="Debuchy R."/>
            <person name="Malagnac F."/>
            <person name="Goarin A."/>
            <person name="Silar P."/>
            <person name="Lacoste S."/>
            <person name="Sallet E."/>
            <person name="Bensimon A."/>
            <person name="Giraud T."/>
            <person name="Brygoo Y."/>
        </authorList>
    </citation>
    <scope>NUCLEOTIDE SEQUENCE [LARGE SCALE GENOMIC DNA]</scope>
    <source>
        <strain evidence="2">FM164</strain>
    </source>
</reference>
<dbReference type="AlphaFoldDB" id="W6QDI5"/>
<gene>
    <name evidence="2" type="ORF">PROQFM164_S03g001274</name>
</gene>
<feature type="compositionally biased region" description="Low complexity" evidence="1">
    <location>
        <begin position="1"/>
        <end position="22"/>
    </location>
</feature>
<keyword evidence="3" id="KW-1185">Reference proteome</keyword>
<proteinExistence type="predicted"/>
<dbReference type="EMBL" id="HG792017">
    <property type="protein sequence ID" value="CDM34550.1"/>
    <property type="molecule type" value="Genomic_DNA"/>
</dbReference>
<evidence type="ECO:0000313" key="2">
    <source>
        <dbReference type="EMBL" id="CDM34550.1"/>
    </source>
</evidence>
<accession>W6QDI5</accession>
<organism evidence="2 3">
    <name type="scientific">Penicillium roqueforti (strain FM164)</name>
    <dbReference type="NCBI Taxonomy" id="1365484"/>
    <lineage>
        <taxon>Eukaryota</taxon>
        <taxon>Fungi</taxon>
        <taxon>Dikarya</taxon>
        <taxon>Ascomycota</taxon>
        <taxon>Pezizomycotina</taxon>
        <taxon>Eurotiomycetes</taxon>
        <taxon>Eurotiomycetidae</taxon>
        <taxon>Eurotiales</taxon>
        <taxon>Aspergillaceae</taxon>
        <taxon>Penicillium</taxon>
    </lineage>
</organism>
<evidence type="ECO:0000313" key="3">
    <source>
        <dbReference type="Proteomes" id="UP000030686"/>
    </source>
</evidence>
<protein>
    <submittedName>
        <fullName evidence="2">Genomic scaffold, ProqFM164S03</fullName>
    </submittedName>
</protein>
<feature type="region of interest" description="Disordered" evidence="1">
    <location>
        <begin position="1"/>
        <end position="35"/>
    </location>
</feature>
<dbReference type="Proteomes" id="UP000030686">
    <property type="component" value="Unassembled WGS sequence"/>
</dbReference>